<dbReference type="InterPro" id="IPR057670">
    <property type="entry name" value="SH3_retrovirus"/>
</dbReference>
<evidence type="ECO:0000313" key="3">
    <source>
        <dbReference type="EMBL" id="KZT63278.1"/>
    </source>
</evidence>
<dbReference type="AlphaFoldDB" id="A0A165KL36"/>
<dbReference type="EMBL" id="KV429203">
    <property type="protein sequence ID" value="KZT63278.1"/>
    <property type="molecule type" value="Genomic_DNA"/>
</dbReference>
<dbReference type="Proteomes" id="UP000076727">
    <property type="component" value="Unassembled WGS sequence"/>
</dbReference>
<evidence type="ECO:0000256" key="1">
    <source>
        <dbReference type="SAM" id="MobiDB-lite"/>
    </source>
</evidence>
<sequence length="119" mass="13462">MIFIGYEQGSKGYHFWNPATQSIIVSHDVTFDEETFPAQKDLGNDPKSLGPPQFDPSDLDDPEDKSSLSQWENICMSSLHVLNLFHLLSLSIKGIREMVLGDILQGTETMFMEMNLQLL</sequence>
<evidence type="ECO:0000259" key="2">
    <source>
        <dbReference type="Pfam" id="PF25597"/>
    </source>
</evidence>
<name>A0A165KL36_9APHY</name>
<dbReference type="OrthoDB" id="3261476at2759"/>
<dbReference type="STRING" id="1314783.A0A165KL36"/>
<accession>A0A165KL36</accession>
<keyword evidence="4" id="KW-1185">Reference proteome</keyword>
<evidence type="ECO:0000313" key="4">
    <source>
        <dbReference type="Proteomes" id="UP000076727"/>
    </source>
</evidence>
<organism evidence="3 4">
    <name type="scientific">Daedalea quercina L-15889</name>
    <dbReference type="NCBI Taxonomy" id="1314783"/>
    <lineage>
        <taxon>Eukaryota</taxon>
        <taxon>Fungi</taxon>
        <taxon>Dikarya</taxon>
        <taxon>Basidiomycota</taxon>
        <taxon>Agaricomycotina</taxon>
        <taxon>Agaricomycetes</taxon>
        <taxon>Polyporales</taxon>
        <taxon>Fomitopsis</taxon>
    </lineage>
</organism>
<gene>
    <name evidence="3" type="ORF">DAEQUDRAFT_770753</name>
</gene>
<feature type="domain" description="Retroviral polymerase SH3-like" evidence="2">
    <location>
        <begin position="1"/>
        <end position="41"/>
    </location>
</feature>
<feature type="region of interest" description="Disordered" evidence="1">
    <location>
        <begin position="35"/>
        <end position="66"/>
    </location>
</feature>
<reference evidence="3 4" key="1">
    <citation type="journal article" date="2016" name="Mol. Biol. Evol.">
        <title>Comparative Genomics of Early-Diverging Mushroom-Forming Fungi Provides Insights into the Origins of Lignocellulose Decay Capabilities.</title>
        <authorList>
            <person name="Nagy L.G."/>
            <person name="Riley R."/>
            <person name="Tritt A."/>
            <person name="Adam C."/>
            <person name="Daum C."/>
            <person name="Floudas D."/>
            <person name="Sun H."/>
            <person name="Yadav J.S."/>
            <person name="Pangilinan J."/>
            <person name="Larsson K.H."/>
            <person name="Matsuura K."/>
            <person name="Barry K."/>
            <person name="Labutti K."/>
            <person name="Kuo R."/>
            <person name="Ohm R.A."/>
            <person name="Bhattacharya S.S."/>
            <person name="Shirouzu T."/>
            <person name="Yoshinaga Y."/>
            <person name="Martin F.M."/>
            <person name="Grigoriev I.V."/>
            <person name="Hibbett D.S."/>
        </authorList>
    </citation>
    <scope>NUCLEOTIDE SEQUENCE [LARGE SCALE GENOMIC DNA]</scope>
    <source>
        <strain evidence="3 4">L-15889</strain>
    </source>
</reference>
<dbReference type="Pfam" id="PF25597">
    <property type="entry name" value="SH3_retrovirus"/>
    <property type="match status" value="1"/>
</dbReference>
<proteinExistence type="predicted"/>
<protein>
    <recommendedName>
        <fullName evidence="2">Retroviral polymerase SH3-like domain-containing protein</fullName>
    </recommendedName>
</protein>